<evidence type="ECO:0000313" key="1">
    <source>
        <dbReference type="EMBL" id="AZI44380.1"/>
    </source>
</evidence>
<dbReference type="KEGG" id="dph:EHF33_15990"/>
<organism evidence="1 2">
    <name type="scientific">Deinococcus psychrotolerans</name>
    <dbReference type="NCBI Taxonomy" id="2489213"/>
    <lineage>
        <taxon>Bacteria</taxon>
        <taxon>Thermotogati</taxon>
        <taxon>Deinococcota</taxon>
        <taxon>Deinococci</taxon>
        <taxon>Deinococcales</taxon>
        <taxon>Deinococcaceae</taxon>
        <taxon>Deinococcus</taxon>
    </lineage>
</organism>
<dbReference type="AlphaFoldDB" id="A0A3G8YHQ7"/>
<dbReference type="RefSeq" id="WP_124873958.1">
    <property type="nucleotide sequence ID" value="NZ_CP034184.1"/>
</dbReference>
<dbReference type="Proteomes" id="UP000276417">
    <property type="component" value="Chromosome 2"/>
</dbReference>
<name>A0A3G8YHQ7_9DEIO</name>
<evidence type="ECO:0000313" key="2">
    <source>
        <dbReference type="Proteomes" id="UP000276417"/>
    </source>
</evidence>
<sequence>MNETTQIGLTLLSREEARVLLADLPLCPNAAARMTWRSWVQNASGIGHFQSTPCREEVEAYLKAGYQVIFAEQSQDDVLHVWIIFPSQQAKRVAELAPHACRAAALSWLKPSQSVSAPLPLTLPVTLTMNAAAQLTLELGFATATLSVTEALLLADHLHRAAAGHNLDETTPIPIFSSGATIILEGQNQRAVWLCPQLAIRVAQHIERLANLRLPTGASPPSTSTWP</sequence>
<reference evidence="1 2" key="1">
    <citation type="submission" date="2018-11" db="EMBL/GenBank/DDBJ databases">
        <title>Deinococcus shelandsis sp. nov., isolated from South Shetland Islands soil of Antarctica.</title>
        <authorList>
            <person name="Tian J."/>
        </authorList>
    </citation>
    <scope>NUCLEOTIDE SEQUENCE [LARGE SCALE GENOMIC DNA]</scope>
    <source>
        <strain evidence="1 2">S14-83T</strain>
    </source>
</reference>
<proteinExistence type="predicted"/>
<dbReference type="EMBL" id="CP034184">
    <property type="protein sequence ID" value="AZI44380.1"/>
    <property type="molecule type" value="Genomic_DNA"/>
</dbReference>
<gene>
    <name evidence="1" type="ORF">EHF33_15990</name>
</gene>
<keyword evidence="2" id="KW-1185">Reference proteome</keyword>
<accession>A0A3G8YHQ7</accession>
<protein>
    <submittedName>
        <fullName evidence="1">Uncharacterized protein</fullName>
    </submittedName>
</protein>